<name>A0A1B9GTI5_9TREE</name>
<evidence type="ECO:0000256" key="8">
    <source>
        <dbReference type="ARBA" id="ARBA00023054"/>
    </source>
</evidence>
<evidence type="ECO:0000256" key="11">
    <source>
        <dbReference type="SAM" id="Phobius"/>
    </source>
</evidence>
<dbReference type="SUPFAM" id="SSF47661">
    <property type="entry name" value="t-snare proteins"/>
    <property type="match status" value="1"/>
</dbReference>
<dbReference type="EMBL" id="KV700125">
    <property type="protein sequence ID" value="OCF34380.1"/>
    <property type="molecule type" value="Genomic_DNA"/>
</dbReference>
<keyword evidence="4 11" id="KW-0812">Transmembrane</keyword>
<sequence length="452" mass="49789">MSNPYLPLSPSSSSTPSFQNTSNPYALTPSAKHDPNGPITRSRTLFYLSIRDSSTTYSTRQRKVGRQYGDTIDVGEDEEQIGLMGGAGVSGSGSGHFGEEKGLPPKWVDVSDEVEEILSRAKLKITSLDKLHAKHVLPGFTDRSAEEREIERQTADITRDFRRCTSLISSVQPGPIAQRVEIVTAKNVQRGLAQKVQDLSGQFRKKQRVYMQKLQGHAIKNKDLMVASGAMTLKGSDMLDELQEDEQASKSQLQSQTQSQGVVAVDIDIQQRSNEITQIASSISELADLFRDLGNMIVEQGTVLDSVEYNVQQTARELNGAVEELKVAQRYQTNTGRRKCILFLVLSIVGLIIILIYKPRGSSSDITPIPIPSSPSSPAYDDYPVVPDPDSDGVTPSYKPILGQPTTTFQYDNGETVTVTATETPVDETPIYRPHRPMPKPPPLEELPDADW</sequence>
<keyword evidence="7" id="KW-0333">Golgi apparatus</keyword>
<evidence type="ECO:0000256" key="4">
    <source>
        <dbReference type="ARBA" id="ARBA00022692"/>
    </source>
</evidence>
<dbReference type="InterPro" id="IPR010989">
    <property type="entry name" value="SNARE"/>
</dbReference>
<dbReference type="PANTHER" id="PTHR19957">
    <property type="entry name" value="SYNTAXIN"/>
    <property type="match status" value="1"/>
</dbReference>
<dbReference type="AlphaFoldDB" id="A0A1B9GTI5"/>
<dbReference type="OrthoDB" id="10251371at2759"/>
<dbReference type="GO" id="GO:0000149">
    <property type="term" value="F:SNARE binding"/>
    <property type="evidence" value="ECO:0007669"/>
    <property type="project" value="TreeGrafter"/>
</dbReference>
<evidence type="ECO:0000256" key="10">
    <source>
        <dbReference type="SAM" id="MobiDB-lite"/>
    </source>
</evidence>
<evidence type="ECO:0000256" key="6">
    <source>
        <dbReference type="ARBA" id="ARBA00022989"/>
    </source>
</evidence>
<feature type="compositionally biased region" description="Polar residues" evidence="10">
    <location>
        <begin position="404"/>
        <end position="413"/>
    </location>
</feature>
<dbReference type="CDD" id="cd15845">
    <property type="entry name" value="SNARE_syntaxin16"/>
    <property type="match status" value="1"/>
</dbReference>
<evidence type="ECO:0000256" key="1">
    <source>
        <dbReference type="ARBA" id="ARBA00004409"/>
    </source>
</evidence>
<dbReference type="InterPro" id="IPR006012">
    <property type="entry name" value="Syntaxin/epimorphin_CS"/>
</dbReference>
<dbReference type="GO" id="GO:0005484">
    <property type="term" value="F:SNAP receptor activity"/>
    <property type="evidence" value="ECO:0007669"/>
    <property type="project" value="InterPro"/>
</dbReference>
<keyword evidence="14" id="KW-1185">Reference proteome</keyword>
<dbReference type="PROSITE" id="PS00914">
    <property type="entry name" value="SYNTAXIN"/>
    <property type="match status" value="1"/>
</dbReference>
<keyword evidence="3" id="KW-0813">Transport</keyword>
<dbReference type="Proteomes" id="UP000092666">
    <property type="component" value="Unassembled WGS sequence"/>
</dbReference>
<feature type="transmembrane region" description="Helical" evidence="11">
    <location>
        <begin position="340"/>
        <end position="357"/>
    </location>
</feature>
<evidence type="ECO:0000256" key="5">
    <source>
        <dbReference type="ARBA" id="ARBA00022927"/>
    </source>
</evidence>
<dbReference type="GO" id="GO:0031201">
    <property type="term" value="C:SNARE complex"/>
    <property type="evidence" value="ECO:0007669"/>
    <property type="project" value="TreeGrafter"/>
</dbReference>
<reference evidence="14" key="2">
    <citation type="submission" date="2013-12" db="EMBL/GenBank/DDBJ databases">
        <title>Evolution of pathogenesis and genome organization in the Tremellales.</title>
        <authorList>
            <person name="Cuomo C."/>
            <person name="Litvintseva A."/>
            <person name="Heitman J."/>
            <person name="Chen Y."/>
            <person name="Sun S."/>
            <person name="Springer D."/>
            <person name="Dromer F."/>
            <person name="Young S."/>
            <person name="Zeng Q."/>
            <person name="Chapman S."/>
            <person name="Gujja S."/>
            <person name="Saif S."/>
            <person name="Birren B."/>
        </authorList>
    </citation>
    <scope>NUCLEOTIDE SEQUENCE [LARGE SCALE GENOMIC DNA]</scope>
    <source>
        <strain evidence="14">BCC8398</strain>
    </source>
</reference>
<keyword evidence="8" id="KW-0175">Coiled coil</keyword>
<dbReference type="Pfam" id="PF05739">
    <property type="entry name" value="SNARE"/>
    <property type="match status" value="1"/>
</dbReference>
<feature type="domain" description="T-SNARE coiled-coil homology" evidence="12">
    <location>
        <begin position="266"/>
        <end position="328"/>
    </location>
</feature>
<dbReference type="PANTHER" id="PTHR19957:SF83">
    <property type="entry name" value="SYNTAXIN-16"/>
    <property type="match status" value="1"/>
</dbReference>
<dbReference type="GO" id="GO:0006906">
    <property type="term" value="P:vesicle fusion"/>
    <property type="evidence" value="ECO:0007669"/>
    <property type="project" value="TreeGrafter"/>
</dbReference>
<accession>A0A1B9GTI5</accession>
<organism evidence="13 14">
    <name type="scientific">Kwoniella heveanensis BCC8398</name>
    <dbReference type="NCBI Taxonomy" id="1296120"/>
    <lineage>
        <taxon>Eukaryota</taxon>
        <taxon>Fungi</taxon>
        <taxon>Dikarya</taxon>
        <taxon>Basidiomycota</taxon>
        <taxon>Agaricomycotina</taxon>
        <taxon>Tremellomycetes</taxon>
        <taxon>Tremellales</taxon>
        <taxon>Cryptococcaceae</taxon>
        <taxon>Kwoniella</taxon>
    </lineage>
</organism>
<dbReference type="Gene3D" id="1.20.58.70">
    <property type="match status" value="1"/>
</dbReference>
<evidence type="ECO:0000256" key="2">
    <source>
        <dbReference type="ARBA" id="ARBA00009063"/>
    </source>
</evidence>
<dbReference type="InterPro" id="IPR045242">
    <property type="entry name" value="Syntaxin"/>
</dbReference>
<keyword evidence="6 11" id="KW-1133">Transmembrane helix</keyword>
<dbReference type="PROSITE" id="PS50192">
    <property type="entry name" value="T_SNARE"/>
    <property type="match status" value="1"/>
</dbReference>
<dbReference type="GO" id="GO:0048278">
    <property type="term" value="P:vesicle docking"/>
    <property type="evidence" value="ECO:0007669"/>
    <property type="project" value="TreeGrafter"/>
</dbReference>
<dbReference type="SMART" id="SM00397">
    <property type="entry name" value="t_SNARE"/>
    <property type="match status" value="1"/>
</dbReference>
<comment type="subcellular location">
    <subcellularLocation>
        <location evidence="1">Golgi apparatus membrane</location>
        <topology evidence="1">Single-pass type IV membrane protein</topology>
    </subcellularLocation>
</comment>
<evidence type="ECO:0000256" key="9">
    <source>
        <dbReference type="ARBA" id="ARBA00023136"/>
    </source>
</evidence>
<gene>
    <name evidence="13" type="ORF">I316_03894</name>
</gene>
<keyword evidence="5" id="KW-0653">Protein transport</keyword>
<dbReference type="GO" id="GO:0000139">
    <property type="term" value="C:Golgi membrane"/>
    <property type="evidence" value="ECO:0007669"/>
    <property type="project" value="UniProtKB-SubCell"/>
</dbReference>
<evidence type="ECO:0000259" key="12">
    <source>
        <dbReference type="PROSITE" id="PS50192"/>
    </source>
</evidence>
<evidence type="ECO:0000256" key="3">
    <source>
        <dbReference type="ARBA" id="ARBA00022448"/>
    </source>
</evidence>
<comment type="similarity">
    <text evidence="2">Belongs to the syntaxin family.</text>
</comment>
<dbReference type="STRING" id="1296120.A0A1B9GTI5"/>
<feature type="region of interest" description="Disordered" evidence="10">
    <location>
        <begin position="387"/>
        <end position="452"/>
    </location>
</feature>
<feature type="compositionally biased region" description="Low complexity" evidence="10">
    <location>
        <begin position="1"/>
        <end position="24"/>
    </location>
</feature>
<dbReference type="InterPro" id="IPR000727">
    <property type="entry name" value="T_SNARE_dom"/>
</dbReference>
<dbReference type="GO" id="GO:0006886">
    <property type="term" value="P:intracellular protein transport"/>
    <property type="evidence" value="ECO:0007669"/>
    <property type="project" value="InterPro"/>
</dbReference>
<feature type="region of interest" description="Disordered" evidence="10">
    <location>
        <begin position="1"/>
        <end position="38"/>
    </location>
</feature>
<reference evidence="13 14" key="1">
    <citation type="submission" date="2013-07" db="EMBL/GenBank/DDBJ databases">
        <title>The Genome Sequence of Cryptococcus heveanensis BCC8398.</title>
        <authorList>
            <consortium name="The Broad Institute Genome Sequencing Platform"/>
            <person name="Cuomo C."/>
            <person name="Litvintseva A."/>
            <person name="Chen Y."/>
            <person name="Heitman J."/>
            <person name="Sun S."/>
            <person name="Springer D."/>
            <person name="Dromer F."/>
            <person name="Young S.K."/>
            <person name="Zeng Q."/>
            <person name="Gargeya S."/>
            <person name="Fitzgerald M."/>
            <person name="Abouelleil A."/>
            <person name="Alvarado L."/>
            <person name="Berlin A.M."/>
            <person name="Chapman S.B."/>
            <person name="Dewar J."/>
            <person name="Goldberg J."/>
            <person name="Griggs A."/>
            <person name="Gujja S."/>
            <person name="Hansen M."/>
            <person name="Howarth C."/>
            <person name="Imamovic A."/>
            <person name="Larimer J."/>
            <person name="McCowan C."/>
            <person name="Murphy C."/>
            <person name="Pearson M."/>
            <person name="Priest M."/>
            <person name="Roberts A."/>
            <person name="Saif S."/>
            <person name="Shea T."/>
            <person name="Sykes S."/>
            <person name="Wortman J."/>
            <person name="Nusbaum C."/>
            <person name="Birren B."/>
        </authorList>
    </citation>
    <scope>NUCLEOTIDE SEQUENCE [LARGE SCALE GENOMIC DNA]</scope>
    <source>
        <strain evidence="13 14">BCC8398</strain>
    </source>
</reference>
<evidence type="ECO:0000313" key="14">
    <source>
        <dbReference type="Proteomes" id="UP000092666"/>
    </source>
</evidence>
<proteinExistence type="inferred from homology"/>
<evidence type="ECO:0000313" key="13">
    <source>
        <dbReference type="EMBL" id="OCF34380.1"/>
    </source>
</evidence>
<feature type="compositionally biased region" description="Low complexity" evidence="10">
    <location>
        <begin position="415"/>
        <end position="432"/>
    </location>
</feature>
<keyword evidence="9 11" id="KW-0472">Membrane</keyword>
<evidence type="ECO:0000256" key="7">
    <source>
        <dbReference type="ARBA" id="ARBA00023034"/>
    </source>
</evidence>
<protein>
    <submittedName>
        <fullName evidence="13">Syntaxin 16</fullName>
    </submittedName>
</protein>